<keyword evidence="4 10" id="KW-0732">Signal</keyword>
<dbReference type="EC" id="3.2.1.21" evidence="3"/>
<evidence type="ECO:0000256" key="2">
    <source>
        <dbReference type="ARBA" id="ARBA00005336"/>
    </source>
</evidence>
<evidence type="ECO:0000256" key="5">
    <source>
        <dbReference type="ARBA" id="ARBA00022801"/>
    </source>
</evidence>
<evidence type="ECO:0000259" key="12">
    <source>
        <dbReference type="Pfam" id="PF01915"/>
    </source>
</evidence>
<protein>
    <recommendedName>
        <fullName evidence="3">beta-glucosidase</fullName>
        <ecNumber evidence="3">3.2.1.21</ecNumber>
    </recommendedName>
</protein>
<dbReference type="InterPro" id="IPR002772">
    <property type="entry name" value="Glyco_hydro_3_C"/>
</dbReference>
<proteinExistence type="inferred from homology"/>
<feature type="signal peptide" evidence="10">
    <location>
        <begin position="1"/>
        <end position="19"/>
    </location>
</feature>
<keyword evidence="8" id="KW-0326">Glycosidase</keyword>
<keyword evidence="5" id="KW-0378">Hydrolase</keyword>
<dbReference type="PRINTS" id="PR00133">
    <property type="entry name" value="GLHYDRLASE3"/>
</dbReference>
<dbReference type="PANTHER" id="PTHR30620">
    <property type="entry name" value="PERIPLASMIC BETA-GLUCOSIDASE-RELATED"/>
    <property type="match status" value="1"/>
</dbReference>
<dbReference type="SUPFAM" id="SSF52279">
    <property type="entry name" value="Beta-D-glucan exohydrolase, C-terminal domain"/>
    <property type="match status" value="1"/>
</dbReference>
<evidence type="ECO:0000256" key="3">
    <source>
        <dbReference type="ARBA" id="ARBA00012744"/>
    </source>
</evidence>
<name>A0A8H4FHU6_COLGL</name>
<gene>
    <name evidence="13" type="ORF">GCG54_00000200</name>
</gene>
<accession>A0A8H4FHU6</accession>
<dbReference type="InterPro" id="IPR001764">
    <property type="entry name" value="Glyco_hydro_3_N"/>
</dbReference>
<dbReference type="Gene3D" id="3.20.20.300">
    <property type="entry name" value="Glycoside hydrolase, family 3, N-terminal domain"/>
    <property type="match status" value="1"/>
</dbReference>
<dbReference type="GeneID" id="69007373"/>
<evidence type="ECO:0000256" key="1">
    <source>
        <dbReference type="ARBA" id="ARBA00000448"/>
    </source>
</evidence>
<dbReference type="GO" id="GO:0009251">
    <property type="term" value="P:glucan catabolic process"/>
    <property type="evidence" value="ECO:0007669"/>
    <property type="project" value="TreeGrafter"/>
</dbReference>
<comment type="caution">
    <text evidence="13">The sequence shown here is derived from an EMBL/GenBank/DDBJ whole genome shotgun (WGS) entry which is preliminary data.</text>
</comment>
<feature type="chain" id="PRO_5034232725" description="beta-glucosidase" evidence="10">
    <location>
        <begin position="20"/>
        <end position="626"/>
    </location>
</feature>
<evidence type="ECO:0000256" key="4">
    <source>
        <dbReference type="ARBA" id="ARBA00022729"/>
    </source>
</evidence>
<evidence type="ECO:0000256" key="9">
    <source>
        <dbReference type="ARBA" id="ARBA00023326"/>
    </source>
</evidence>
<evidence type="ECO:0000256" key="8">
    <source>
        <dbReference type="ARBA" id="ARBA00023295"/>
    </source>
</evidence>
<reference evidence="13" key="1">
    <citation type="journal article" date="2020" name="Phytopathology">
        <title>Genome sequence and comparative analysis of Colletotrichum gloeosporioides isolated from Liriodendron leaves.</title>
        <authorList>
            <person name="Fu F.F."/>
            <person name="Hao Z."/>
            <person name="Wang P."/>
            <person name="Lu Y."/>
            <person name="Xue L.J."/>
            <person name="Wei G."/>
            <person name="Tian Y."/>
            <person name="Baishi H."/>
            <person name="Xu H."/>
            <person name="Shi J."/>
            <person name="Cheng T."/>
            <person name="Wang G."/>
            <person name="Yi Y."/>
            <person name="Chen J."/>
        </authorList>
    </citation>
    <scope>NUCLEOTIDE SEQUENCE</scope>
    <source>
        <strain evidence="13">Lc1</strain>
    </source>
</reference>
<dbReference type="GO" id="GO:0008422">
    <property type="term" value="F:beta-glucosidase activity"/>
    <property type="evidence" value="ECO:0007669"/>
    <property type="project" value="UniProtKB-EC"/>
</dbReference>
<dbReference type="EMBL" id="WVTB01000059">
    <property type="protein sequence ID" value="KAF3802833.1"/>
    <property type="molecule type" value="Genomic_DNA"/>
</dbReference>
<organism evidence="13 14">
    <name type="scientific">Colletotrichum gloeosporioides</name>
    <name type="common">Anthracnose fungus</name>
    <name type="synonym">Glomerella cingulata</name>
    <dbReference type="NCBI Taxonomy" id="474922"/>
    <lineage>
        <taxon>Eukaryota</taxon>
        <taxon>Fungi</taxon>
        <taxon>Dikarya</taxon>
        <taxon>Ascomycota</taxon>
        <taxon>Pezizomycotina</taxon>
        <taxon>Sordariomycetes</taxon>
        <taxon>Hypocreomycetidae</taxon>
        <taxon>Glomerellales</taxon>
        <taxon>Glomerellaceae</taxon>
        <taxon>Colletotrichum</taxon>
        <taxon>Colletotrichum gloeosporioides species complex</taxon>
    </lineage>
</organism>
<evidence type="ECO:0000256" key="6">
    <source>
        <dbReference type="ARBA" id="ARBA00023180"/>
    </source>
</evidence>
<dbReference type="RefSeq" id="XP_045261992.1">
    <property type="nucleotide sequence ID" value="XM_045400341.1"/>
</dbReference>
<dbReference type="Pfam" id="PF01915">
    <property type="entry name" value="Glyco_hydro_3_C"/>
    <property type="match status" value="1"/>
</dbReference>
<reference evidence="13" key="2">
    <citation type="submission" date="2020-03" db="EMBL/GenBank/DDBJ databases">
        <authorList>
            <person name="Fu F.-F."/>
            <person name="Chen J."/>
        </authorList>
    </citation>
    <scope>NUCLEOTIDE SEQUENCE</scope>
    <source>
        <strain evidence="13">Lc1</strain>
    </source>
</reference>
<evidence type="ECO:0000313" key="14">
    <source>
        <dbReference type="Proteomes" id="UP000613401"/>
    </source>
</evidence>
<keyword evidence="14" id="KW-1185">Reference proteome</keyword>
<feature type="domain" description="Glycoside hydrolase family 3 C-terminal" evidence="12">
    <location>
        <begin position="484"/>
        <end position="620"/>
    </location>
</feature>
<feature type="domain" description="Glycoside hydrolase family 3 N-terminal" evidence="11">
    <location>
        <begin position="57"/>
        <end position="408"/>
    </location>
</feature>
<dbReference type="AlphaFoldDB" id="A0A8H4FHU6"/>
<dbReference type="Pfam" id="PF00933">
    <property type="entry name" value="Glyco_hydro_3"/>
    <property type="match status" value="1"/>
</dbReference>
<dbReference type="SUPFAM" id="SSF51445">
    <property type="entry name" value="(Trans)glycosidases"/>
    <property type="match status" value="1"/>
</dbReference>
<dbReference type="Gene3D" id="3.40.50.1700">
    <property type="entry name" value="Glycoside hydrolase family 3 C-terminal domain"/>
    <property type="match status" value="1"/>
</dbReference>
<dbReference type="PANTHER" id="PTHR30620:SF16">
    <property type="entry name" value="LYSOSOMAL BETA GLUCOSIDASE"/>
    <property type="match status" value="1"/>
</dbReference>
<comment type="catalytic activity">
    <reaction evidence="1">
        <text>Hydrolysis of terminal, non-reducing beta-D-glucosyl residues with release of beta-D-glucose.</text>
        <dbReference type="EC" id="3.2.1.21"/>
    </reaction>
</comment>
<keyword evidence="9" id="KW-0624">Polysaccharide degradation</keyword>
<evidence type="ECO:0000313" key="13">
    <source>
        <dbReference type="EMBL" id="KAF3802833.1"/>
    </source>
</evidence>
<evidence type="ECO:0000259" key="11">
    <source>
        <dbReference type="Pfam" id="PF00933"/>
    </source>
</evidence>
<keyword evidence="7" id="KW-0119">Carbohydrate metabolism</keyword>
<evidence type="ECO:0000256" key="10">
    <source>
        <dbReference type="SAM" id="SignalP"/>
    </source>
</evidence>
<dbReference type="InterPro" id="IPR017853">
    <property type="entry name" value="GH"/>
</dbReference>
<dbReference type="InterPro" id="IPR036881">
    <property type="entry name" value="Glyco_hydro_3_C_sf"/>
</dbReference>
<dbReference type="InterPro" id="IPR051915">
    <property type="entry name" value="Cellulose_Degrad_GH3"/>
</dbReference>
<dbReference type="Proteomes" id="UP000613401">
    <property type="component" value="Unassembled WGS sequence"/>
</dbReference>
<dbReference type="InterPro" id="IPR036962">
    <property type="entry name" value="Glyco_hydro_3_N_sf"/>
</dbReference>
<sequence length="626" mass="69146">MKSDLTTLALALLPLGVNSNPTAQYPWLTHRDDSLPIYKNSSHCVEARVEDLVQRMTLEEKAGQLFQTQLYQGPNGTLDEGDEAARRNSTDNMIGDKHMTHFNLVGDITDAKQVAEFVNLVQQRALDTRLGIPVTLSTDPRHHFTENIGTGFQAGVFSQWPETLGLAALRDADLVKKFAEIAREEYIAVGIRSALHPQVDLATEPRWARLGNTWGENATLTSELIVAYIKGFQGETLGSHSVTTVTKHFPGGGPMENGEDSHFTYGKNQTYPGNNLEYHLIPFKAAIAAGARQMMPYYSRPIGTQYDPVGFSFNKQIVTDLLRQQLGFDGIVVTDWGLITDTVIRGQDMPARAWGVENTTELERAARILDAGCDQFGGEQRPELIIQLVNEGIVAEERLDVSVRRLLREKFILGLFDNPFVDPEAASRVVGNDYFARLGNEAQRKAYTLLTNKNDILPLKTISTETRFYIEGFNATFIEARNLTVVDTPEEADYALIRVNAPYEPRSGGFEANYHAGSLEFNATEKARQAAIYSAVPTIVDVILDRPAAIPEVVDAASAVLGSFGSGTEAFLDVVFGISSPEGKLPFDLPRSMEAVEEAFEDVPYDTKDPVFRFGHGLRYADKCAA</sequence>
<keyword evidence="6" id="KW-0325">Glycoprotein</keyword>
<comment type="similarity">
    <text evidence="2">Belongs to the glycosyl hydrolase 3 family.</text>
</comment>
<evidence type="ECO:0000256" key="7">
    <source>
        <dbReference type="ARBA" id="ARBA00023277"/>
    </source>
</evidence>